<evidence type="ECO:0000313" key="7">
    <source>
        <dbReference type="Proteomes" id="UP000248961"/>
    </source>
</evidence>
<dbReference type="VEuPathDB" id="FungiDB:BO97DRAFT_466110"/>
<feature type="transmembrane region" description="Helical" evidence="4">
    <location>
        <begin position="304"/>
        <end position="322"/>
    </location>
</feature>
<feature type="transmembrane region" description="Helical" evidence="4">
    <location>
        <begin position="34"/>
        <end position="54"/>
    </location>
</feature>
<accession>A0A395I357</accession>
<name>A0A395I357_ASPHC</name>
<reference evidence="6 7" key="1">
    <citation type="submission" date="2018-02" db="EMBL/GenBank/DDBJ databases">
        <title>The genomes of Aspergillus section Nigri reveals drivers in fungal speciation.</title>
        <authorList>
            <consortium name="DOE Joint Genome Institute"/>
            <person name="Vesth T.C."/>
            <person name="Nybo J."/>
            <person name="Theobald S."/>
            <person name="Brandl J."/>
            <person name="Frisvad J.C."/>
            <person name="Nielsen K.F."/>
            <person name="Lyhne E.K."/>
            <person name="Kogle M.E."/>
            <person name="Kuo A."/>
            <person name="Riley R."/>
            <person name="Clum A."/>
            <person name="Nolan M."/>
            <person name="Lipzen A."/>
            <person name="Salamov A."/>
            <person name="Henrissat B."/>
            <person name="Wiebenga A."/>
            <person name="De vries R.P."/>
            <person name="Grigoriev I.V."/>
            <person name="Mortensen U.H."/>
            <person name="Andersen M.R."/>
            <person name="Baker S.E."/>
        </authorList>
    </citation>
    <scope>NUCLEOTIDE SEQUENCE [LARGE SCALE GENOMIC DNA]</scope>
    <source>
        <strain evidence="6 7">CBS 101889</strain>
    </source>
</reference>
<gene>
    <name evidence="6" type="ORF">BO97DRAFT_466110</name>
</gene>
<keyword evidence="7" id="KW-1185">Reference proteome</keyword>
<feature type="transmembrane region" description="Helical" evidence="4">
    <location>
        <begin position="162"/>
        <end position="181"/>
    </location>
</feature>
<dbReference type="Proteomes" id="UP000248961">
    <property type="component" value="Unassembled WGS sequence"/>
</dbReference>
<dbReference type="InterPro" id="IPR020846">
    <property type="entry name" value="MFS_dom"/>
</dbReference>
<evidence type="ECO:0000256" key="3">
    <source>
        <dbReference type="SAM" id="MobiDB-lite"/>
    </source>
</evidence>
<evidence type="ECO:0000256" key="2">
    <source>
        <dbReference type="ARBA" id="ARBA00006727"/>
    </source>
</evidence>
<feature type="compositionally biased region" description="Basic and acidic residues" evidence="3">
    <location>
        <begin position="1"/>
        <end position="20"/>
    </location>
</feature>
<dbReference type="GO" id="GO:0016020">
    <property type="term" value="C:membrane"/>
    <property type="evidence" value="ECO:0007669"/>
    <property type="project" value="UniProtKB-SubCell"/>
</dbReference>
<feature type="region of interest" description="Disordered" evidence="3">
    <location>
        <begin position="1"/>
        <end position="26"/>
    </location>
</feature>
<comment type="subcellular location">
    <subcellularLocation>
        <location evidence="1">Membrane</location>
        <topology evidence="1">Multi-pass membrane protein</topology>
    </subcellularLocation>
</comment>
<dbReference type="PANTHER" id="PTHR11360">
    <property type="entry name" value="MONOCARBOXYLATE TRANSPORTER"/>
    <property type="match status" value="1"/>
</dbReference>
<feature type="transmembrane region" description="Helical" evidence="4">
    <location>
        <begin position="193"/>
        <end position="216"/>
    </location>
</feature>
<evidence type="ECO:0000313" key="6">
    <source>
        <dbReference type="EMBL" id="RAL14387.1"/>
    </source>
</evidence>
<feature type="transmembrane region" description="Helical" evidence="4">
    <location>
        <begin position="104"/>
        <end position="123"/>
    </location>
</feature>
<dbReference type="InterPro" id="IPR036259">
    <property type="entry name" value="MFS_trans_sf"/>
</dbReference>
<organism evidence="6 7">
    <name type="scientific">Aspergillus homomorphus (strain CBS 101889)</name>
    <dbReference type="NCBI Taxonomy" id="1450537"/>
    <lineage>
        <taxon>Eukaryota</taxon>
        <taxon>Fungi</taxon>
        <taxon>Dikarya</taxon>
        <taxon>Ascomycota</taxon>
        <taxon>Pezizomycotina</taxon>
        <taxon>Eurotiomycetes</taxon>
        <taxon>Eurotiomycetidae</taxon>
        <taxon>Eurotiales</taxon>
        <taxon>Aspergillaceae</taxon>
        <taxon>Aspergillus</taxon>
        <taxon>Aspergillus subgen. Circumdati</taxon>
    </lineage>
</organism>
<feature type="transmembrane region" description="Helical" evidence="4">
    <location>
        <begin position="237"/>
        <end position="261"/>
    </location>
</feature>
<dbReference type="InterPro" id="IPR050327">
    <property type="entry name" value="Proton-linked_MCT"/>
</dbReference>
<evidence type="ECO:0000259" key="5">
    <source>
        <dbReference type="PROSITE" id="PS50850"/>
    </source>
</evidence>
<dbReference type="Pfam" id="PF07690">
    <property type="entry name" value="MFS_1"/>
    <property type="match status" value="1"/>
</dbReference>
<dbReference type="OrthoDB" id="6499973at2759"/>
<dbReference type="CDD" id="cd17352">
    <property type="entry name" value="MFS_MCT_SLC16"/>
    <property type="match status" value="1"/>
</dbReference>
<dbReference type="PANTHER" id="PTHR11360:SF281">
    <property type="entry name" value="ASPYRIDONES EFFLUX PROTEIN APDF-RELATED"/>
    <property type="match status" value="1"/>
</dbReference>
<dbReference type="SUPFAM" id="SSF103473">
    <property type="entry name" value="MFS general substrate transporter"/>
    <property type="match status" value="1"/>
</dbReference>
<comment type="similarity">
    <text evidence="2">Belongs to the major facilitator superfamily. Monocarboxylate porter (TC 2.A.1.13) family.</text>
</comment>
<feature type="transmembrane region" description="Helical" evidence="4">
    <location>
        <begin position="395"/>
        <end position="417"/>
    </location>
</feature>
<evidence type="ECO:0000256" key="4">
    <source>
        <dbReference type="SAM" id="Phobius"/>
    </source>
</evidence>
<dbReference type="AlphaFoldDB" id="A0A395I357"/>
<proteinExistence type="inferred from homology"/>
<feature type="domain" description="Major facilitator superfamily (MFS) profile" evidence="5">
    <location>
        <begin position="33"/>
        <end position="418"/>
    </location>
</feature>
<sequence length="424" mass="45188">MPDVEKDSMSSHDAPKEDTSPPKPPSFPEGGLKAWLAVLSCWCVMFNTFGYINAFGIYEAYYKSTFLKDESASNIAWIGSLQAFFMFSAGLISGPLMDRYGPRIILIPCSLLFILSVMLNSLCKEYYQFILAQGILGGLANGLTYTPTLTAVNQYFFRRRPLAMGIASSGSSFAGIILPIALNRMLNASTLGFGWTVRIIGFIMLSLSLIACLCISSPAPRRQTGAPLLLEAWHHPAYTLQVAGLFLVIWALFTPFFYVPAYAQSVIGLDVDFSNYLVAIINAGSFAGRLLTGVFANRIGRFNSLVLSSAICGLLILCWLAVDSKGAMVAFAVLFGFFSGSVIGLFTATLALTAPRPNVIGSYMGMALGVLSLASLTGTPITGAMINAYGGYEAAIIFAGVSVLLGAVVVGVARVCFAGGKLVA</sequence>
<dbReference type="GO" id="GO:0022857">
    <property type="term" value="F:transmembrane transporter activity"/>
    <property type="evidence" value="ECO:0007669"/>
    <property type="project" value="InterPro"/>
</dbReference>
<keyword evidence="4" id="KW-1133">Transmembrane helix</keyword>
<dbReference type="Gene3D" id="1.20.1250.20">
    <property type="entry name" value="MFS general substrate transporter like domains"/>
    <property type="match status" value="2"/>
</dbReference>
<dbReference type="EMBL" id="KZ824275">
    <property type="protein sequence ID" value="RAL14387.1"/>
    <property type="molecule type" value="Genomic_DNA"/>
</dbReference>
<feature type="transmembrane region" description="Helical" evidence="4">
    <location>
        <begin position="75"/>
        <end position="92"/>
    </location>
</feature>
<dbReference type="InterPro" id="IPR011701">
    <property type="entry name" value="MFS"/>
</dbReference>
<protein>
    <submittedName>
        <fullName evidence="6">Putative MFS transporter</fullName>
    </submittedName>
</protein>
<feature type="transmembrane region" description="Helical" evidence="4">
    <location>
        <begin position="366"/>
        <end position="389"/>
    </location>
</feature>
<evidence type="ECO:0000256" key="1">
    <source>
        <dbReference type="ARBA" id="ARBA00004141"/>
    </source>
</evidence>
<dbReference type="RefSeq" id="XP_025553541.1">
    <property type="nucleotide sequence ID" value="XM_025699572.1"/>
</dbReference>
<keyword evidence="4" id="KW-0812">Transmembrane</keyword>
<keyword evidence="4" id="KW-0472">Membrane</keyword>
<dbReference type="PROSITE" id="PS50850">
    <property type="entry name" value="MFS"/>
    <property type="match status" value="1"/>
</dbReference>
<feature type="transmembrane region" description="Helical" evidence="4">
    <location>
        <begin position="273"/>
        <end position="292"/>
    </location>
</feature>
<dbReference type="GeneID" id="37203861"/>
<feature type="transmembrane region" description="Helical" evidence="4">
    <location>
        <begin position="328"/>
        <end position="354"/>
    </location>
</feature>